<feature type="transmembrane region" description="Helical" evidence="1">
    <location>
        <begin position="63"/>
        <end position="84"/>
    </location>
</feature>
<dbReference type="Proteomes" id="UP001428341">
    <property type="component" value="Unassembled WGS sequence"/>
</dbReference>
<dbReference type="AlphaFoldDB" id="A0AAP0MD63"/>
<proteinExistence type="predicted"/>
<dbReference type="PANTHER" id="PTHR34368:SF2">
    <property type="entry name" value="ALKALINE PHYTOCERAMIDASE (APHC)"/>
    <property type="match status" value="1"/>
</dbReference>
<reference evidence="2 3" key="1">
    <citation type="submission" date="2024-05" db="EMBL/GenBank/DDBJ databases">
        <title>Haplotype-resolved chromosome-level genome assembly of Huyou (Citrus changshanensis).</title>
        <authorList>
            <person name="Miao C."/>
            <person name="Chen W."/>
            <person name="Wu Y."/>
            <person name="Wang L."/>
            <person name="Zhao S."/>
            <person name="Grierson D."/>
            <person name="Xu C."/>
            <person name="Chen K."/>
        </authorList>
    </citation>
    <scope>NUCLEOTIDE SEQUENCE [LARGE SCALE GENOMIC DNA]</scope>
    <source>
        <strain evidence="2">01-14</strain>
        <tissue evidence="2">Leaf</tissue>
    </source>
</reference>
<name>A0AAP0MD63_9ROSI</name>
<accession>A0AAP0MD63</accession>
<dbReference type="EMBL" id="JBCGBO010000004">
    <property type="protein sequence ID" value="KAK9208230.1"/>
    <property type="molecule type" value="Genomic_DNA"/>
</dbReference>
<evidence type="ECO:0000313" key="2">
    <source>
        <dbReference type="EMBL" id="KAK9208230.1"/>
    </source>
</evidence>
<sequence length="292" mass="33297">MVWLPNQQIGRVKRTRIWAGAFLCLLFFMLATPKFPSSRESHLFADMRNFFGVPNTLNVLSNFPFLIAGVMGFVLTLQGIFFNISFRGEVWGWALFYAGITGVAFGSAYYHLKPNDDRVMWDTLPMMIAYASLFSSLLAERVDAKIGLSCLIALVSVSFLSMIYARTFNDFRLCMTFQLIPTIAIPVVTFLFPPKYTHSRCWLYATGFYLLAKFEAAADRKIYSKTHYIISGHSLEHLCSAIVPVLLSVMLMYRDTKFQSVYTCWPLLTCFDLREKLTGLVYSFMFAGLTTD</sequence>
<evidence type="ECO:0000313" key="3">
    <source>
        <dbReference type="Proteomes" id="UP001428341"/>
    </source>
</evidence>
<feature type="transmembrane region" description="Helical" evidence="1">
    <location>
        <begin position="91"/>
        <end position="112"/>
    </location>
</feature>
<evidence type="ECO:0000256" key="1">
    <source>
        <dbReference type="SAM" id="Phobius"/>
    </source>
</evidence>
<dbReference type="PANTHER" id="PTHR34368">
    <property type="entry name" value="OS01G0962200 PROTEIN"/>
    <property type="match status" value="1"/>
</dbReference>
<gene>
    <name evidence="2" type="ORF">WN944_000584</name>
</gene>
<organism evidence="2 3">
    <name type="scientific">Citrus x changshan-huyou</name>
    <dbReference type="NCBI Taxonomy" id="2935761"/>
    <lineage>
        <taxon>Eukaryota</taxon>
        <taxon>Viridiplantae</taxon>
        <taxon>Streptophyta</taxon>
        <taxon>Embryophyta</taxon>
        <taxon>Tracheophyta</taxon>
        <taxon>Spermatophyta</taxon>
        <taxon>Magnoliopsida</taxon>
        <taxon>eudicotyledons</taxon>
        <taxon>Gunneridae</taxon>
        <taxon>Pentapetalae</taxon>
        <taxon>rosids</taxon>
        <taxon>malvids</taxon>
        <taxon>Sapindales</taxon>
        <taxon>Rutaceae</taxon>
        <taxon>Aurantioideae</taxon>
        <taxon>Citrus</taxon>
    </lineage>
</organism>
<keyword evidence="1" id="KW-1133">Transmembrane helix</keyword>
<keyword evidence="1" id="KW-0472">Membrane</keyword>
<comment type="caution">
    <text evidence="2">The sequence shown here is derived from an EMBL/GenBank/DDBJ whole genome shotgun (WGS) entry which is preliminary data.</text>
</comment>
<feature type="transmembrane region" description="Helical" evidence="1">
    <location>
        <begin position="118"/>
        <end position="139"/>
    </location>
</feature>
<feature type="transmembrane region" description="Helical" evidence="1">
    <location>
        <begin position="171"/>
        <end position="192"/>
    </location>
</feature>
<feature type="transmembrane region" description="Helical" evidence="1">
    <location>
        <begin position="146"/>
        <end position="165"/>
    </location>
</feature>
<evidence type="ECO:0008006" key="4">
    <source>
        <dbReference type="Google" id="ProtNLM"/>
    </source>
</evidence>
<protein>
    <recommendedName>
        <fullName evidence="4">Alkaline phytoceramidase</fullName>
    </recommendedName>
</protein>
<keyword evidence="3" id="KW-1185">Reference proteome</keyword>
<keyword evidence="1" id="KW-0812">Transmembrane</keyword>